<feature type="signal peptide" evidence="3">
    <location>
        <begin position="1"/>
        <end position="38"/>
    </location>
</feature>
<feature type="transmembrane region" description="Helical" evidence="2">
    <location>
        <begin position="267"/>
        <end position="288"/>
    </location>
</feature>
<feature type="compositionally biased region" description="Low complexity" evidence="1">
    <location>
        <begin position="194"/>
        <end position="222"/>
    </location>
</feature>
<evidence type="ECO:0000256" key="3">
    <source>
        <dbReference type="SAM" id="SignalP"/>
    </source>
</evidence>
<reference evidence="4" key="1">
    <citation type="submission" date="2023-10" db="EMBL/GenBank/DDBJ databases">
        <title>Genome assembly of Pristionchus species.</title>
        <authorList>
            <person name="Yoshida K."/>
            <person name="Sommer R.J."/>
        </authorList>
    </citation>
    <scope>NUCLEOTIDE SEQUENCE</scope>
    <source>
        <strain evidence="4">RS0144</strain>
    </source>
</reference>
<feature type="compositionally biased region" description="Basic and acidic residues" evidence="1">
    <location>
        <begin position="227"/>
        <end position="261"/>
    </location>
</feature>
<protein>
    <submittedName>
        <fullName evidence="4">Uncharacterized protein</fullName>
    </submittedName>
</protein>
<keyword evidence="2" id="KW-0812">Transmembrane</keyword>
<dbReference type="Proteomes" id="UP001432027">
    <property type="component" value="Unassembled WGS sequence"/>
</dbReference>
<evidence type="ECO:0000256" key="1">
    <source>
        <dbReference type="SAM" id="MobiDB-lite"/>
    </source>
</evidence>
<evidence type="ECO:0000313" key="4">
    <source>
        <dbReference type="EMBL" id="GMS82973.1"/>
    </source>
</evidence>
<gene>
    <name evidence="4" type="ORF">PENTCL1PPCAC_5148</name>
</gene>
<comment type="caution">
    <text evidence="4">The sequence shown here is derived from an EMBL/GenBank/DDBJ whole genome shotgun (WGS) entry which is preliminary data.</text>
</comment>
<evidence type="ECO:0000256" key="2">
    <source>
        <dbReference type="SAM" id="Phobius"/>
    </source>
</evidence>
<keyword evidence="3" id="KW-0732">Signal</keyword>
<proteinExistence type="predicted"/>
<feature type="non-terminal residue" evidence="4">
    <location>
        <position position="1"/>
    </location>
</feature>
<keyword evidence="2" id="KW-1133">Transmembrane helix</keyword>
<evidence type="ECO:0000313" key="5">
    <source>
        <dbReference type="Proteomes" id="UP001432027"/>
    </source>
</evidence>
<feature type="non-terminal residue" evidence="4">
    <location>
        <position position="356"/>
    </location>
</feature>
<feature type="chain" id="PRO_5043473104" evidence="3">
    <location>
        <begin position="39"/>
        <end position="356"/>
    </location>
</feature>
<sequence length="356" mass="38157">ALCAPLGRSSRPSSSSSSSAMRPLRCLLLLLLLSYSAGLQDGSGNLPDDLSSCVLKGQVTCFEAGSCATGNTALDKMEGDSLELIMVNTTKAGCKAIVHFEKIGDAGIARISTALLTGISKVHFTHSSVTVNLQPHQQKIVYCSKIIFGSEERTCALIEEEKRKSHSNHLFLVLRAKYVKTNLPVPQPTIATTQKTVVTTTKAARTTGATRPRPEAATTTKPAAPPPRHDDEDDSGHQDHHDEDHDADGRKKDRDPKKNEETGVGKIVAIVFGVIIAGVLVVFVWYYIKARKLNKAVQDAATTNASTVTGSRVPRVQGGNSSSRKSDKKADKNNNSAMQKLAGVFSGESSRKKPVV</sequence>
<feature type="region of interest" description="Disordered" evidence="1">
    <location>
        <begin position="296"/>
        <end position="356"/>
    </location>
</feature>
<keyword evidence="5" id="KW-1185">Reference proteome</keyword>
<dbReference type="AlphaFoldDB" id="A0AAV5SLG8"/>
<feature type="compositionally biased region" description="Polar residues" evidence="1">
    <location>
        <begin position="300"/>
        <end position="310"/>
    </location>
</feature>
<keyword evidence="2" id="KW-0472">Membrane</keyword>
<feature type="region of interest" description="Disordered" evidence="1">
    <location>
        <begin position="194"/>
        <end position="261"/>
    </location>
</feature>
<name>A0AAV5SLG8_9BILA</name>
<dbReference type="EMBL" id="BTSX01000002">
    <property type="protein sequence ID" value="GMS82973.1"/>
    <property type="molecule type" value="Genomic_DNA"/>
</dbReference>
<accession>A0AAV5SLG8</accession>
<organism evidence="4 5">
    <name type="scientific">Pristionchus entomophagus</name>
    <dbReference type="NCBI Taxonomy" id="358040"/>
    <lineage>
        <taxon>Eukaryota</taxon>
        <taxon>Metazoa</taxon>
        <taxon>Ecdysozoa</taxon>
        <taxon>Nematoda</taxon>
        <taxon>Chromadorea</taxon>
        <taxon>Rhabditida</taxon>
        <taxon>Rhabditina</taxon>
        <taxon>Diplogasteromorpha</taxon>
        <taxon>Diplogasteroidea</taxon>
        <taxon>Neodiplogasteridae</taxon>
        <taxon>Pristionchus</taxon>
    </lineage>
</organism>